<organism evidence="3 4">
    <name type="scientific">Toxocara canis</name>
    <name type="common">Canine roundworm</name>
    <dbReference type="NCBI Taxonomy" id="6265"/>
    <lineage>
        <taxon>Eukaryota</taxon>
        <taxon>Metazoa</taxon>
        <taxon>Ecdysozoa</taxon>
        <taxon>Nematoda</taxon>
        <taxon>Chromadorea</taxon>
        <taxon>Rhabditida</taxon>
        <taxon>Spirurina</taxon>
        <taxon>Ascaridomorpha</taxon>
        <taxon>Ascaridoidea</taxon>
        <taxon>Toxocaridae</taxon>
        <taxon>Toxocara</taxon>
    </lineage>
</organism>
<dbReference type="Proteomes" id="UP000050794">
    <property type="component" value="Unassembled WGS sequence"/>
</dbReference>
<evidence type="ECO:0000256" key="1">
    <source>
        <dbReference type="ARBA" id="ARBA00023125"/>
    </source>
</evidence>
<dbReference type="EMBL" id="UYWY01020218">
    <property type="protein sequence ID" value="VDM40907.1"/>
    <property type="molecule type" value="Genomic_DNA"/>
</dbReference>
<name>A0A183UM66_TOXCA</name>
<dbReference type="GO" id="GO:0003677">
    <property type="term" value="F:DNA binding"/>
    <property type="evidence" value="ECO:0007669"/>
    <property type="project" value="UniProtKB-KW"/>
</dbReference>
<dbReference type="GO" id="GO:0044818">
    <property type="term" value="P:mitotic G2/M transition checkpoint"/>
    <property type="evidence" value="ECO:0007669"/>
    <property type="project" value="TreeGrafter"/>
</dbReference>
<dbReference type="WBParaSite" id="TCNE_0000958601-mRNA-1">
    <property type="protein sequence ID" value="TCNE_0000958601-mRNA-1"/>
    <property type="gene ID" value="TCNE_0000958601"/>
</dbReference>
<dbReference type="AlphaFoldDB" id="A0A183UM66"/>
<sequence>MSGGGSKEGLVTIVQLMPQMKNISCTFIVLKVGAERCSREGKHFRTVRVADVSGSILLTVWDRVADVIAESDIWHLSNGHTIVIKGSLRLNCSKRSNIIKTGEFFLPFSEVPDMSKYNAEFDQKYSLHKNRRIREHAPQLCADK</sequence>
<dbReference type="GO" id="GO:0000724">
    <property type="term" value="P:double-strand break repair via homologous recombination"/>
    <property type="evidence" value="ECO:0007669"/>
    <property type="project" value="TreeGrafter"/>
</dbReference>
<dbReference type="PANTHER" id="PTHR13356">
    <property type="entry name" value="OB FOLD NUCLEIC ACID BINDING PROTEIN-RELATED"/>
    <property type="match status" value="1"/>
</dbReference>
<reference evidence="4" key="1">
    <citation type="submission" date="2016-06" db="UniProtKB">
        <authorList>
            <consortium name="WormBaseParasite"/>
        </authorList>
    </citation>
    <scope>IDENTIFICATION</scope>
</reference>
<dbReference type="PANTHER" id="PTHR13356:SF0">
    <property type="entry name" value="SOSS COMPLEX SUBUNIT B HOMOLOG"/>
    <property type="match status" value="1"/>
</dbReference>
<dbReference type="Gene3D" id="2.40.50.140">
    <property type="entry name" value="Nucleic acid-binding proteins"/>
    <property type="match status" value="1"/>
</dbReference>
<evidence type="ECO:0000313" key="3">
    <source>
        <dbReference type="Proteomes" id="UP000050794"/>
    </source>
</evidence>
<dbReference type="GO" id="GO:0010212">
    <property type="term" value="P:response to ionizing radiation"/>
    <property type="evidence" value="ECO:0007669"/>
    <property type="project" value="TreeGrafter"/>
</dbReference>
<gene>
    <name evidence="2" type="ORF">TCNE_LOCUS9586</name>
</gene>
<evidence type="ECO:0000313" key="2">
    <source>
        <dbReference type="EMBL" id="VDM40907.1"/>
    </source>
</evidence>
<proteinExistence type="predicted"/>
<keyword evidence="1" id="KW-0238">DNA-binding</keyword>
<dbReference type="GO" id="GO:0070876">
    <property type="term" value="C:SOSS complex"/>
    <property type="evidence" value="ECO:0007669"/>
    <property type="project" value="TreeGrafter"/>
</dbReference>
<reference evidence="2 3" key="2">
    <citation type="submission" date="2018-11" db="EMBL/GenBank/DDBJ databases">
        <authorList>
            <consortium name="Pathogen Informatics"/>
        </authorList>
    </citation>
    <scope>NUCLEOTIDE SEQUENCE [LARGE SCALE GENOMIC DNA]</scope>
</reference>
<accession>A0A183UM66</accession>
<dbReference type="SUPFAM" id="SSF50249">
    <property type="entry name" value="Nucleic acid-binding proteins"/>
    <property type="match status" value="1"/>
</dbReference>
<dbReference type="InterPro" id="IPR051231">
    <property type="entry name" value="SOSS-B"/>
</dbReference>
<protein>
    <submittedName>
        <fullName evidence="4">OB domain-containing protein</fullName>
    </submittedName>
</protein>
<dbReference type="InterPro" id="IPR012340">
    <property type="entry name" value="NA-bd_OB-fold"/>
</dbReference>
<evidence type="ECO:0000313" key="4">
    <source>
        <dbReference type="WBParaSite" id="TCNE_0000958601-mRNA-1"/>
    </source>
</evidence>
<keyword evidence="3" id="KW-1185">Reference proteome</keyword>